<keyword evidence="1" id="KW-0472">Membrane</keyword>
<sequence>MLISTDLFFIDLTISLSNLLLLLFGFFIGGRVPFPLLTLAVFIAFNFCCIL</sequence>
<keyword evidence="3" id="KW-1185">Reference proteome</keyword>
<reference evidence="2 3" key="1">
    <citation type="submission" date="2015-02" db="EMBL/GenBank/DDBJ databases">
        <title>Single-cell genomics of uncultivated deep-branching MTB reveals a conserved set of magnetosome genes.</title>
        <authorList>
            <person name="Kolinko S."/>
            <person name="Richter M."/>
            <person name="Glockner F.O."/>
            <person name="Brachmann A."/>
            <person name="Schuler D."/>
        </authorList>
    </citation>
    <scope>NUCLEOTIDE SEQUENCE [LARGE SCALE GENOMIC DNA]</scope>
    <source>
        <strain evidence="2">SKK-01</strain>
    </source>
</reference>
<dbReference type="EMBL" id="JYNY01000628">
    <property type="protein sequence ID" value="KJJ83271.1"/>
    <property type="molecule type" value="Genomic_DNA"/>
</dbReference>
<feature type="transmembrane region" description="Helical" evidence="1">
    <location>
        <begin position="7"/>
        <end position="28"/>
    </location>
</feature>
<comment type="caution">
    <text evidence="2">The sequence shown here is derived from an EMBL/GenBank/DDBJ whole genome shotgun (WGS) entry which is preliminary data.</text>
</comment>
<name>A0A0F0CP30_9BACT</name>
<keyword evidence="1" id="KW-0812">Transmembrane</keyword>
<dbReference type="Proteomes" id="UP000033428">
    <property type="component" value="Unassembled WGS sequence"/>
</dbReference>
<protein>
    <submittedName>
        <fullName evidence="2">Membrane protein</fullName>
    </submittedName>
</protein>
<gene>
    <name evidence="2" type="ORF">OMAG_002860</name>
</gene>
<organism evidence="2 3">
    <name type="scientific">Candidatus Omnitrophus magneticus</name>
    <dbReference type="NCBI Taxonomy" id="1609969"/>
    <lineage>
        <taxon>Bacteria</taxon>
        <taxon>Pseudomonadati</taxon>
        <taxon>Candidatus Omnitrophota</taxon>
        <taxon>Candidatus Omnitrophus</taxon>
    </lineage>
</organism>
<proteinExistence type="predicted"/>
<keyword evidence="1" id="KW-1133">Transmembrane helix</keyword>
<accession>A0A0F0CP30</accession>
<evidence type="ECO:0000313" key="3">
    <source>
        <dbReference type="Proteomes" id="UP000033428"/>
    </source>
</evidence>
<dbReference type="AlphaFoldDB" id="A0A0F0CP30"/>
<feature type="transmembrane region" description="Helical" evidence="1">
    <location>
        <begin position="34"/>
        <end position="50"/>
    </location>
</feature>
<evidence type="ECO:0000256" key="1">
    <source>
        <dbReference type="SAM" id="Phobius"/>
    </source>
</evidence>
<evidence type="ECO:0000313" key="2">
    <source>
        <dbReference type="EMBL" id="KJJ83271.1"/>
    </source>
</evidence>
<dbReference type="PATRIC" id="fig|1609969.3.peg.3073"/>